<evidence type="ECO:0000256" key="1">
    <source>
        <dbReference type="SAM" id="MobiDB-lite"/>
    </source>
</evidence>
<protein>
    <submittedName>
        <fullName evidence="2">Uncharacterized protein</fullName>
    </submittedName>
</protein>
<gene>
    <name evidence="2" type="ORF">GCM10025868_15570</name>
</gene>
<proteinExistence type="predicted"/>
<reference evidence="3" key="1">
    <citation type="journal article" date="2019" name="Int. J. Syst. Evol. Microbiol.">
        <title>The Global Catalogue of Microorganisms (GCM) 10K type strain sequencing project: providing services to taxonomists for standard genome sequencing and annotation.</title>
        <authorList>
            <consortium name="The Broad Institute Genomics Platform"/>
            <consortium name="The Broad Institute Genome Sequencing Center for Infectious Disease"/>
            <person name="Wu L."/>
            <person name="Ma J."/>
        </authorList>
    </citation>
    <scope>NUCLEOTIDE SEQUENCE [LARGE SCALE GENOMIC DNA]</scope>
    <source>
        <strain evidence="3">NBRC 108730</strain>
    </source>
</reference>
<sequence length="83" mass="9166">MVSPSERHCWVRLLATKRDSLHHLALRLARLAQRPEHADRDHGDDGRDQHDEAQDDGHPAANRPQGPLLSATGPDRSPVPVAS</sequence>
<comment type="caution">
    <text evidence="2">The sequence shown here is derived from an EMBL/GenBank/DDBJ whole genome shotgun (WGS) entry which is preliminary data.</text>
</comment>
<evidence type="ECO:0000313" key="3">
    <source>
        <dbReference type="Proteomes" id="UP001157017"/>
    </source>
</evidence>
<name>A0ABQ6JDP4_9ACTN</name>
<evidence type="ECO:0000313" key="2">
    <source>
        <dbReference type="EMBL" id="GMA86307.1"/>
    </source>
</evidence>
<dbReference type="Proteomes" id="UP001157017">
    <property type="component" value="Unassembled WGS sequence"/>
</dbReference>
<organism evidence="2 3">
    <name type="scientific">Angustibacter aerolatus</name>
    <dbReference type="NCBI Taxonomy" id="1162965"/>
    <lineage>
        <taxon>Bacteria</taxon>
        <taxon>Bacillati</taxon>
        <taxon>Actinomycetota</taxon>
        <taxon>Actinomycetes</taxon>
        <taxon>Kineosporiales</taxon>
        <taxon>Kineosporiaceae</taxon>
    </lineage>
</organism>
<feature type="compositionally biased region" description="Basic and acidic residues" evidence="1">
    <location>
        <begin position="33"/>
        <end position="58"/>
    </location>
</feature>
<accession>A0ABQ6JDP4</accession>
<dbReference type="EMBL" id="BSUZ01000001">
    <property type="protein sequence ID" value="GMA86307.1"/>
    <property type="molecule type" value="Genomic_DNA"/>
</dbReference>
<feature type="region of interest" description="Disordered" evidence="1">
    <location>
        <begin position="31"/>
        <end position="83"/>
    </location>
</feature>
<keyword evidence="3" id="KW-1185">Reference proteome</keyword>